<sequence length="212" mass="23039">MKPLHTDLGVSGSALSLLSSYLNDETWRGSGSEPCPLTTGVPQGSVLGRDSPSHDLTIPFDNSVLAPPRVLGTWAAQVRFQALVQVLVQVLVQALVQALVRALVKALVWVLVKALVKALVQLLPSFMPEEKLSSAQQQPPAPTAEHNVKTVMGKDKSEQDELPRAPAEDGRPALTFRTAQNCHMSVSFRTGGQVRLSFLWENADERELAFQP</sequence>
<evidence type="ECO:0000313" key="2">
    <source>
        <dbReference type="EMBL" id="CAB1433344.1"/>
    </source>
</evidence>
<proteinExistence type="predicted"/>
<protein>
    <submittedName>
        <fullName evidence="2">Uncharacterized protein</fullName>
    </submittedName>
</protein>
<evidence type="ECO:0000256" key="1">
    <source>
        <dbReference type="SAM" id="MobiDB-lite"/>
    </source>
</evidence>
<keyword evidence="3" id="KW-1185">Reference proteome</keyword>
<gene>
    <name evidence="2" type="ORF">PLEPLA_LOCUS21434</name>
</gene>
<dbReference type="EMBL" id="CADEAL010001557">
    <property type="protein sequence ID" value="CAB1433344.1"/>
    <property type="molecule type" value="Genomic_DNA"/>
</dbReference>
<dbReference type="Proteomes" id="UP001153269">
    <property type="component" value="Unassembled WGS sequence"/>
</dbReference>
<name>A0A9N7UJJ4_PLEPL</name>
<dbReference type="AlphaFoldDB" id="A0A9N7UJJ4"/>
<feature type="compositionally biased region" description="Basic and acidic residues" evidence="1">
    <location>
        <begin position="146"/>
        <end position="171"/>
    </location>
</feature>
<reference evidence="2" key="1">
    <citation type="submission" date="2020-03" db="EMBL/GenBank/DDBJ databases">
        <authorList>
            <person name="Weist P."/>
        </authorList>
    </citation>
    <scope>NUCLEOTIDE SEQUENCE</scope>
</reference>
<comment type="caution">
    <text evidence="2">The sequence shown here is derived from an EMBL/GenBank/DDBJ whole genome shotgun (WGS) entry which is preliminary data.</text>
</comment>
<accession>A0A9N7UJJ4</accession>
<evidence type="ECO:0000313" key="3">
    <source>
        <dbReference type="Proteomes" id="UP001153269"/>
    </source>
</evidence>
<feature type="region of interest" description="Disordered" evidence="1">
    <location>
        <begin position="133"/>
        <end position="172"/>
    </location>
</feature>
<organism evidence="2 3">
    <name type="scientific">Pleuronectes platessa</name>
    <name type="common">European plaice</name>
    <dbReference type="NCBI Taxonomy" id="8262"/>
    <lineage>
        <taxon>Eukaryota</taxon>
        <taxon>Metazoa</taxon>
        <taxon>Chordata</taxon>
        <taxon>Craniata</taxon>
        <taxon>Vertebrata</taxon>
        <taxon>Euteleostomi</taxon>
        <taxon>Actinopterygii</taxon>
        <taxon>Neopterygii</taxon>
        <taxon>Teleostei</taxon>
        <taxon>Neoteleostei</taxon>
        <taxon>Acanthomorphata</taxon>
        <taxon>Carangaria</taxon>
        <taxon>Pleuronectiformes</taxon>
        <taxon>Pleuronectoidei</taxon>
        <taxon>Pleuronectidae</taxon>
        <taxon>Pleuronectes</taxon>
    </lineage>
</organism>